<reference evidence="1 2" key="1">
    <citation type="journal article" date="2016" name="Eur. J. Clin. Microbiol. Infect. Dis.">
        <title>Whole genome sequencing as a tool for phylogenetic analysis of clinical strains of Mitis group streptococci.</title>
        <authorList>
            <person name="Rasmussen L.H."/>
            <person name="Dargis R."/>
            <person name="Hojholt K."/>
            <person name="Christensen J.J."/>
            <person name="Skovgaard O."/>
            <person name="Justesen U.S."/>
            <person name="Rosenvinge F.S."/>
            <person name="Moser C."/>
            <person name="Lukjancenko O."/>
            <person name="Rasmussen S."/>
            <person name="Nielsen X.C."/>
        </authorList>
    </citation>
    <scope>NUCLEOTIDE SEQUENCE [LARGE SCALE GENOMIC DNA]</scope>
    <source>
        <strain evidence="1 2">RH_43861_09</strain>
    </source>
</reference>
<organism evidence="1 2">
    <name type="scientific">Streptococcus mitis</name>
    <dbReference type="NCBI Taxonomy" id="28037"/>
    <lineage>
        <taxon>Bacteria</taxon>
        <taxon>Bacillati</taxon>
        <taxon>Bacillota</taxon>
        <taxon>Bacilli</taxon>
        <taxon>Lactobacillales</taxon>
        <taxon>Streptococcaceae</taxon>
        <taxon>Streptococcus</taxon>
        <taxon>Streptococcus mitis group</taxon>
    </lineage>
</organism>
<proteinExistence type="predicted"/>
<evidence type="ECO:0000313" key="1">
    <source>
        <dbReference type="EMBL" id="ORO95965.1"/>
    </source>
</evidence>
<gene>
    <name evidence="1" type="ORF">B7699_01685</name>
</gene>
<comment type="caution">
    <text evidence="1">The sequence shown here is derived from an EMBL/GenBank/DDBJ whole genome shotgun (WGS) entry which is preliminary data.</text>
</comment>
<dbReference type="Proteomes" id="UP000193863">
    <property type="component" value="Unassembled WGS sequence"/>
</dbReference>
<dbReference type="EMBL" id="NCVG01000017">
    <property type="protein sequence ID" value="ORO95965.1"/>
    <property type="molecule type" value="Genomic_DNA"/>
</dbReference>
<sequence length="66" mass="7554">MVLLLFPSAGKQLEKVLSLYHARSYENPSIFDFKRTDGKLYKNRKQGGYGAYMGFEKAHILQVVLS</sequence>
<name>A0A1X1K965_STRMT</name>
<evidence type="ECO:0000313" key="2">
    <source>
        <dbReference type="Proteomes" id="UP000193863"/>
    </source>
</evidence>
<dbReference type="AlphaFoldDB" id="A0A1X1K965"/>
<accession>A0A1X1K965</accession>
<protein>
    <submittedName>
        <fullName evidence="1">Uncharacterized protein</fullName>
    </submittedName>
</protein>